<dbReference type="EMBL" id="JALNTZ010000002">
    <property type="protein sequence ID" value="KAJ3660133.1"/>
    <property type="molecule type" value="Genomic_DNA"/>
</dbReference>
<comment type="caution">
    <text evidence="1">The sequence shown here is derived from an EMBL/GenBank/DDBJ whole genome shotgun (WGS) entry which is preliminary data.</text>
</comment>
<dbReference type="AlphaFoldDB" id="A0AA38ILQ5"/>
<organism evidence="1 2">
    <name type="scientific">Zophobas morio</name>
    <dbReference type="NCBI Taxonomy" id="2755281"/>
    <lineage>
        <taxon>Eukaryota</taxon>
        <taxon>Metazoa</taxon>
        <taxon>Ecdysozoa</taxon>
        <taxon>Arthropoda</taxon>
        <taxon>Hexapoda</taxon>
        <taxon>Insecta</taxon>
        <taxon>Pterygota</taxon>
        <taxon>Neoptera</taxon>
        <taxon>Endopterygota</taxon>
        <taxon>Coleoptera</taxon>
        <taxon>Polyphaga</taxon>
        <taxon>Cucujiformia</taxon>
        <taxon>Tenebrionidae</taxon>
        <taxon>Zophobas</taxon>
    </lineage>
</organism>
<evidence type="ECO:0000313" key="1">
    <source>
        <dbReference type="EMBL" id="KAJ3660133.1"/>
    </source>
</evidence>
<gene>
    <name evidence="1" type="ORF">Zmor_004603</name>
</gene>
<protein>
    <submittedName>
        <fullName evidence="1">Uncharacterized protein</fullName>
    </submittedName>
</protein>
<dbReference type="Proteomes" id="UP001168821">
    <property type="component" value="Unassembled WGS sequence"/>
</dbReference>
<keyword evidence="2" id="KW-1185">Reference proteome</keyword>
<reference evidence="1" key="1">
    <citation type="journal article" date="2023" name="G3 (Bethesda)">
        <title>Whole genome assemblies of Zophobas morio and Tenebrio molitor.</title>
        <authorList>
            <person name="Kaur S."/>
            <person name="Stinson S.A."/>
            <person name="diCenzo G.C."/>
        </authorList>
    </citation>
    <scope>NUCLEOTIDE SEQUENCE</scope>
    <source>
        <strain evidence="1">QUZm001</strain>
    </source>
</reference>
<accession>A0AA38ILQ5</accession>
<name>A0AA38ILQ5_9CUCU</name>
<sequence length="149" mass="17641">MTHTIKVKIKRTLTEFIRPLVFAKFRWRKRTSRLPLRTAVDKECNETLNVCFPETKKAIERDERVEKNIPRDMRLPEGKKFHRQCYKKYHRKVPNLKMHMLDQNDFSLPRDAIEDDVNFASSAATDLPNKIRASINHHDTLPKLKSSGR</sequence>
<evidence type="ECO:0000313" key="2">
    <source>
        <dbReference type="Proteomes" id="UP001168821"/>
    </source>
</evidence>
<proteinExistence type="predicted"/>